<accession>A0A2S4HIP5</accession>
<gene>
    <name evidence="2" type="ORF">C0068_05775</name>
</gene>
<dbReference type="SUPFAM" id="SSF52833">
    <property type="entry name" value="Thioredoxin-like"/>
    <property type="match status" value="1"/>
</dbReference>
<dbReference type="Gene3D" id="3.40.30.10">
    <property type="entry name" value="Glutaredoxin"/>
    <property type="match status" value="1"/>
</dbReference>
<dbReference type="EMBL" id="PQGG01000012">
    <property type="protein sequence ID" value="POP53780.1"/>
    <property type="molecule type" value="Genomic_DNA"/>
</dbReference>
<dbReference type="SFLD" id="SFLDS00019">
    <property type="entry name" value="Glutathione_Transferase_(cytos"/>
    <property type="match status" value="1"/>
</dbReference>
<dbReference type="Pfam" id="PF13409">
    <property type="entry name" value="GST_N_2"/>
    <property type="match status" value="1"/>
</dbReference>
<dbReference type="InterPro" id="IPR034345">
    <property type="entry name" value="Gtt2-like_N"/>
</dbReference>
<dbReference type="InterPro" id="IPR036282">
    <property type="entry name" value="Glutathione-S-Trfase_C_sf"/>
</dbReference>
<dbReference type="Gene3D" id="1.20.1050.10">
    <property type="match status" value="1"/>
</dbReference>
<dbReference type="InterPro" id="IPR040079">
    <property type="entry name" value="Glutathione_S-Trfase"/>
</dbReference>
<dbReference type="Pfam" id="PF13410">
    <property type="entry name" value="GST_C_2"/>
    <property type="match status" value="1"/>
</dbReference>
<organism evidence="2 3">
    <name type="scientific">Zhongshania marina</name>
    <dbReference type="NCBI Taxonomy" id="2304603"/>
    <lineage>
        <taxon>Bacteria</taxon>
        <taxon>Pseudomonadati</taxon>
        <taxon>Pseudomonadota</taxon>
        <taxon>Gammaproteobacteria</taxon>
        <taxon>Cellvibrionales</taxon>
        <taxon>Spongiibacteraceae</taxon>
        <taxon>Zhongshania</taxon>
    </lineage>
</organism>
<dbReference type="PANTHER" id="PTHR44051:SF8">
    <property type="entry name" value="GLUTATHIONE S-TRANSFERASE GSTA"/>
    <property type="match status" value="1"/>
</dbReference>
<feature type="domain" description="GST N-terminal" evidence="1">
    <location>
        <begin position="1"/>
        <end position="81"/>
    </location>
</feature>
<dbReference type="SUPFAM" id="SSF47616">
    <property type="entry name" value="GST C-terminal domain-like"/>
    <property type="match status" value="1"/>
</dbReference>
<dbReference type="PROSITE" id="PS50404">
    <property type="entry name" value="GST_NTER"/>
    <property type="match status" value="1"/>
</dbReference>
<dbReference type="InterPro" id="IPR036249">
    <property type="entry name" value="Thioredoxin-like_sf"/>
</dbReference>
<reference evidence="2" key="1">
    <citation type="submission" date="2018-01" db="EMBL/GenBank/DDBJ databases">
        <authorList>
            <person name="Yu X.-D."/>
        </authorList>
    </citation>
    <scope>NUCLEOTIDE SEQUENCE</scope>
    <source>
        <strain evidence="2">ZX-21</strain>
    </source>
</reference>
<proteinExistence type="predicted"/>
<sequence length="207" mass="23127">MKLYTYAVAPNPRRVGLLMKYKGIEIESQEIDLAAKEQFSPEFSAINPRLTLPALVLADGTMLTDTIAICVYLDEMFPDKSVFGKTALERAQIMGYCHRIFFEGFSAVAEVLRNKGEAFKDSPIPGPLKMPQIPELVERGNLRIRAFYEAMDAEVAGKQFLVGDSLSQADIDLYVVFGFCGWVRHSIPKECAALQSWFDAMKLAMGE</sequence>
<name>A0A2S4HIP5_9GAMM</name>
<dbReference type="PANTHER" id="PTHR44051">
    <property type="entry name" value="GLUTATHIONE S-TRANSFERASE-RELATED"/>
    <property type="match status" value="1"/>
</dbReference>
<evidence type="ECO:0000313" key="3">
    <source>
        <dbReference type="Proteomes" id="UP000237222"/>
    </source>
</evidence>
<evidence type="ECO:0000313" key="2">
    <source>
        <dbReference type="EMBL" id="POP53780.1"/>
    </source>
</evidence>
<dbReference type="SFLD" id="SFLDG00358">
    <property type="entry name" value="Main_(cytGST)"/>
    <property type="match status" value="1"/>
</dbReference>
<dbReference type="InterPro" id="IPR004045">
    <property type="entry name" value="Glutathione_S-Trfase_N"/>
</dbReference>
<dbReference type="AlphaFoldDB" id="A0A2S4HIP5"/>
<dbReference type="Proteomes" id="UP000237222">
    <property type="component" value="Unassembled WGS sequence"/>
</dbReference>
<comment type="caution">
    <text evidence="2">The sequence shown here is derived from an EMBL/GenBank/DDBJ whole genome shotgun (WGS) entry which is preliminary data.</text>
</comment>
<dbReference type="RefSeq" id="WP_103683539.1">
    <property type="nucleotide sequence ID" value="NZ_PQGG01000012.1"/>
</dbReference>
<dbReference type="CDD" id="cd03051">
    <property type="entry name" value="GST_N_GTT2_like"/>
    <property type="match status" value="1"/>
</dbReference>
<evidence type="ECO:0000259" key="1">
    <source>
        <dbReference type="PROSITE" id="PS50404"/>
    </source>
</evidence>
<dbReference type="OrthoDB" id="9810080at2"/>
<protein>
    <submittedName>
        <fullName evidence="2">Glutathione S-transferase</fullName>
    </submittedName>
</protein>